<dbReference type="Gene3D" id="4.10.830.30">
    <property type="entry name" value="Ribosomal protein L31"/>
    <property type="match status" value="1"/>
</dbReference>
<dbReference type="Proteomes" id="UP000177579">
    <property type="component" value="Unassembled WGS sequence"/>
</dbReference>
<dbReference type="PANTHER" id="PTHR33280:SF1">
    <property type="entry name" value="LARGE RIBOSOMAL SUBUNIT PROTEIN BL31C"/>
    <property type="match status" value="1"/>
</dbReference>
<feature type="compositionally biased region" description="Basic and acidic residues" evidence="8">
    <location>
        <begin position="79"/>
        <end position="99"/>
    </location>
</feature>
<dbReference type="PRINTS" id="PR01249">
    <property type="entry name" value="RIBOSOMALL31"/>
</dbReference>
<feature type="binding site" evidence="7">
    <location>
        <position position="19"/>
    </location>
    <ligand>
        <name>Zn(2+)</name>
        <dbReference type="ChEBI" id="CHEBI:29105"/>
    </ligand>
</feature>
<evidence type="ECO:0000256" key="3">
    <source>
        <dbReference type="ARBA" id="ARBA00022884"/>
    </source>
</evidence>
<keyword evidence="4 7" id="KW-0689">Ribosomal protein</keyword>
<dbReference type="NCBIfam" id="NF000612">
    <property type="entry name" value="PRK00019.1"/>
    <property type="match status" value="1"/>
</dbReference>
<dbReference type="InterPro" id="IPR042105">
    <property type="entry name" value="Ribosomal_bL31_sf"/>
</dbReference>
<dbReference type="SUPFAM" id="SSF143800">
    <property type="entry name" value="L28p-like"/>
    <property type="match status" value="1"/>
</dbReference>
<name>A0A1F5TN90_9BACT</name>
<comment type="similarity">
    <text evidence="1 7">Belongs to the bacterial ribosomal protein bL31 family. Type A subfamily.</text>
</comment>
<dbReference type="InterPro" id="IPR027491">
    <property type="entry name" value="Ribosomal_bL31_A"/>
</dbReference>
<organism evidence="9 10">
    <name type="scientific">Candidatus Falkowbacteria bacterium RIFOXYD2_FULL_34_120</name>
    <dbReference type="NCBI Taxonomy" id="1798007"/>
    <lineage>
        <taxon>Bacteria</taxon>
        <taxon>Candidatus Falkowiibacteriota</taxon>
    </lineage>
</organism>
<dbReference type="GO" id="GO:0046872">
    <property type="term" value="F:metal ion binding"/>
    <property type="evidence" value="ECO:0007669"/>
    <property type="project" value="UniProtKB-KW"/>
</dbReference>
<dbReference type="Pfam" id="PF01197">
    <property type="entry name" value="Ribosomal_L31"/>
    <property type="match status" value="1"/>
</dbReference>
<evidence type="ECO:0000313" key="10">
    <source>
        <dbReference type="Proteomes" id="UP000177579"/>
    </source>
</evidence>
<evidence type="ECO:0000256" key="7">
    <source>
        <dbReference type="HAMAP-Rule" id="MF_00501"/>
    </source>
</evidence>
<reference evidence="9 10" key="1">
    <citation type="journal article" date="2016" name="Nat. Commun.">
        <title>Thousands of microbial genomes shed light on interconnected biogeochemical processes in an aquifer system.</title>
        <authorList>
            <person name="Anantharaman K."/>
            <person name="Brown C.T."/>
            <person name="Hug L.A."/>
            <person name="Sharon I."/>
            <person name="Castelle C.J."/>
            <person name="Probst A.J."/>
            <person name="Thomas B.C."/>
            <person name="Singh A."/>
            <person name="Wilkins M.J."/>
            <person name="Karaoz U."/>
            <person name="Brodie E.L."/>
            <person name="Williams K.H."/>
            <person name="Hubbard S.S."/>
            <person name="Banfield J.F."/>
        </authorList>
    </citation>
    <scope>NUCLEOTIDE SEQUENCE [LARGE SCALE GENOMIC DNA]</scope>
</reference>
<dbReference type="GO" id="GO:1990904">
    <property type="term" value="C:ribonucleoprotein complex"/>
    <property type="evidence" value="ECO:0007669"/>
    <property type="project" value="UniProtKB-KW"/>
</dbReference>
<evidence type="ECO:0000256" key="4">
    <source>
        <dbReference type="ARBA" id="ARBA00022980"/>
    </source>
</evidence>
<comment type="caution">
    <text evidence="9">The sequence shown here is derived from an EMBL/GenBank/DDBJ whole genome shotgun (WGS) entry which is preliminary data.</text>
</comment>
<feature type="binding site" evidence="7">
    <location>
        <position position="40"/>
    </location>
    <ligand>
        <name>Zn(2+)</name>
        <dbReference type="ChEBI" id="CHEBI:29105"/>
    </ligand>
</feature>
<evidence type="ECO:0000256" key="5">
    <source>
        <dbReference type="ARBA" id="ARBA00023274"/>
    </source>
</evidence>
<feature type="region of interest" description="Disordered" evidence="8">
    <location>
        <begin position="70"/>
        <end position="120"/>
    </location>
</feature>
<protein>
    <recommendedName>
        <fullName evidence="6 7">Large ribosomal subunit protein bL31</fullName>
    </recommendedName>
</protein>
<evidence type="ECO:0000256" key="8">
    <source>
        <dbReference type="SAM" id="MobiDB-lite"/>
    </source>
</evidence>
<keyword evidence="7" id="KW-0479">Metal-binding</keyword>
<gene>
    <name evidence="7" type="primary">rpmE</name>
    <name evidence="9" type="ORF">A2531_00165</name>
</gene>
<evidence type="ECO:0000313" key="9">
    <source>
        <dbReference type="EMBL" id="OGF40380.1"/>
    </source>
</evidence>
<dbReference type="EMBL" id="MFGO01000030">
    <property type="protein sequence ID" value="OGF40380.1"/>
    <property type="molecule type" value="Genomic_DNA"/>
</dbReference>
<evidence type="ECO:0000256" key="2">
    <source>
        <dbReference type="ARBA" id="ARBA00022730"/>
    </source>
</evidence>
<evidence type="ECO:0000256" key="6">
    <source>
        <dbReference type="ARBA" id="ARBA00035687"/>
    </source>
</evidence>
<feature type="binding site" evidence="7">
    <location>
        <position position="37"/>
    </location>
    <ligand>
        <name>Zn(2+)</name>
        <dbReference type="ChEBI" id="CHEBI:29105"/>
    </ligand>
</feature>
<dbReference type="InterPro" id="IPR034704">
    <property type="entry name" value="Ribosomal_bL28/bL31-like_sf"/>
</dbReference>
<keyword evidence="7" id="KW-0862">Zinc</keyword>
<sequence length="120" mass="13554">MKKDIHPKYYKNAKVSCACGNTFETGSTIEHIKTELCFVCHPFYTGKQKLVDSARRVEKFEAKLGAKKDTVRGKRAKRATRDKARIKKEITVKAEKEKVSTTSKSSGRTASTKKKKADKK</sequence>
<dbReference type="GO" id="GO:0003735">
    <property type="term" value="F:structural constituent of ribosome"/>
    <property type="evidence" value="ECO:0007669"/>
    <property type="project" value="InterPro"/>
</dbReference>
<dbReference type="AlphaFoldDB" id="A0A1F5TN90"/>
<dbReference type="GO" id="GO:0006412">
    <property type="term" value="P:translation"/>
    <property type="evidence" value="ECO:0007669"/>
    <property type="project" value="UniProtKB-UniRule"/>
</dbReference>
<dbReference type="PANTHER" id="PTHR33280">
    <property type="entry name" value="50S RIBOSOMAL PROTEIN L31, CHLOROPLASTIC"/>
    <property type="match status" value="1"/>
</dbReference>
<keyword evidence="5 7" id="KW-0687">Ribonucleoprotein</keyword>
<comment type="cofactor">
    <cofactor evidence="7">
        <name>Zn(2+)</name>
        <dbReference type="ChEBI" id="CHEBI:29105"/>
    </cofactor>
    <text evidence="7">Binds 1 zinc ion per subunit.</text>
</comment>
<keyword evidence="2 7" id="KW-0699">rRNA-binding</keyword>
<accession>A0A1F5TN90</accession>
<comment type="subunit">
    <text evidence="7">Part of the 50S ribosomal subunit.</text>
</comment>
<evidence type="ECO:0000256" key="1">
    <source>
        <dbReference type="ARBA" id="ARBA00009296"/>
    </source>
</evidence>
<dbReference type="GO" id="GO:0019843">
    <property type="term" value="F:rRNA binding"/>
    <property type="evidence" value="ECO:0007669"/>
    <property type="project" value="UniProtKB-KW"/>
</dbReference>
<keyword evidence="3 7" id="KW-0694">RNA-binding</keyword>
<dbReference type="HAMAP" id="MF_00501">
    <property type="entry name" value="Ribosomal_bL31_1"/>
    <property type="match status" value="1"/>
</dbReference>
<comment type="function">
    <text evidence="7">Binds the 23S rRNA.</text>
</comment>
<feature type="compositionally biased region" description="Basic residues" evidence="8">
    <location>
        <begin position="111"/>
        <end position="120"/>
    </location>
</feature>
<feature type="binding site" evidence="7">
    <location>
        <position position="17"/>
    </location>
    <ligand>
        <name>Zn(2+)</name>
        <dbReference type="ChEBI" id="CHEBI:29105"/>
    </ligand>
</feature>
<proteinExistence type="inferred from homology"/>
<dbReference type="InterPro" id="IPR002150">
    <property type="entry name" value="Ribosomal_bL31"/>
</dbReference>
<dbReference type="GO" id="GO:0005840">
    <property type="term" value="C:ribosome"/>
    <property type="evidence" value="ECO:0007669"/>
    <property type="project" value="UniProtKB-KW"/>
</dbReference>
<dbReference type="NCBIfam" id="TIGR00105">
    <property type="entry name" value="L31"/>
    <property type="match status" value="1"/>
</dbReference>